<evidence type="ECO:0000256" key="6">
    <source>
        <dbReference type="ARBA" id="ARBA00022691"/>
    </source>
</evidence>
<dbReference type="SUPFAM" id="SSF82199">
    <property type="entry name" value="SET domain"/>
    <property type="match status" value="1"/>
</dbReference>
<dbReference type="PROSITE" id="PS50865">
    <property type="entry name" value="ZF_MYND_2"/>
    <property type="match status" value="1"/>
</dbReference>
<dbReference type="Gene3D" id="1.10.220.160">
    <property type="match status" value="1"/>
</dbReference>
<dbReference type="InterPro" id="IPR044421">
    <property type="entry name" value="SMYD4_SET"/>
</dbReference>
<dbReference type="InterPro" id="IPR001214">
    <property type="entry name" value="SET_dom"/>
</dbReference>
<evidence type="ECO:0000313" key="19">
    <source>
        <dbReference type="RefSeq" id="XP_017784826.1"/>
    </source>
</evidence>
<dbReference type="GeneID" id="108568330"/>
<reference evidence="19" key="1">
    <citation type="submission" date="2025-08" db="UniProtKB">
        <authorList>
            <consortium name="RefSeq"/>
        </authorList>
    </citation>
    <scope>IDENTIFICATION</scope>
    <source>
        <tissue evidence="19">Whole Larva</tissue>
    </source>
</reference>
<keyword evidence="8 15" id="KW-0863">Zinc-finger</keyword>
<organism evidence="18 19">
    <name type="scientific">Nicrophorus vespilloides</name>
    <name type="common">Boreal carrion beetle</name>
    <dbReference type="NCBI Taxonomy" id="110193"/>
    <lineage>
        <taxon>Eukaryota</taxon>
        <taxon>Metazoa</taxon>
        <taxon>Ecdysozoa</taxon>
        <taxon>Arthropoda</taxon>
        <taxon>Hexapoda</taxon>
        <taxon>Insecta</taxon>
        <taxon>Pterygota</taxon>
        <taxon>Neoptera</taxon>
        <taxon>Endopterygota</taxon>
        <taxon>Coleoptera</taxon>
        <taxon>Polyphaga</taxon>
        <taxon>Staphyliniformia</taxon>
        <taxon>Silphidae</taxon>
        <taxon>Nicrophorinae</taxon>
        <taxon>Nicrophorus</taxon>
    </lineage>
</organism>
<dbReference type="Proteomes" id="UP000695000">
    <property type="component" value="Unplaced"/>
</dbReference>
<sequence>MNNSLVLSAIFDQFPDMQGDDEFILFKQFFTARNISVLKNWMNQANNNMSKKNPAKVNDQIHKGKELYFNRSFEKSLKKFNMALIYAQFGSKLYIKALCSRSAAFLMLELYEECLADIKLLEAFNECKLEHKIRRLKCYFQMNMMEKFEKEKMELSGKDLEIITSYQKTNKPKEYHKFKITLPEVHNEKFLNASDKVKLEYKGIWQRDVVTTVDVKAGDVLFVEKPFVAVSAPREIQDLIIFICYECLQIGSYMIPCKSCVYCFYCTEECRDKSWESCHKYECNGMHMFNATGGTLLGLKSAVKGIKSNFKFYDHDHEECTKKFGDAEDNYMYFNSLIPNTSNCPAKEFLVGAAVIVLHLKEKTSFFQDLEMKLDRPDAIDFIGGLLTRHLMQIYLNSSSIINYELKYNLNDKTLLPSSVKKSMDIVDLMMFQSYYGAGVYPSISMMNHSCQPNTNIFYINDVAIVKAVEDIPKGNQVFNCYGMDHRFTDRVERKHAILDRNLFECLCEICLDPSKEFKMVYNHVVCICGNILAEDQGTCNECNRPSITTALLETIPCMYPLTTLDNIDHYVAFWPRLAWTHEFIFDTCKAVAKLLKKQGQYLAAIMYRNKCAEITKVKYGKNSKEYALLLNDICNDNNEIVNKICKMHYPVEEVEIV</sequence>
<gene>
    <name evidence="19" type="primary">LOC108568330</name>
</gene>
<name>A0ABM1NDC6_NICVS</name>
<feature type="domain" description="SET" evidence="16">
    <location>
        <begin position="188"/>
        <end position="483"/>
    </location>
</feature>
<comment type="subcellular location">
    <subcellularLocation>
        <location evidence="2">Cytoplasm</location>
    </subcellularLocation>
    <subcellularLocation>
        <location evidence="1">Nucleus</location>
    </subcellularLocation>
</comment>
<keyword evidence="18" id="KW-1185">Reference proteome</keyword>
<evidence type="ECO:0000256" key="11">
    <source>
        <dbReference type="ARBA" id="ARBA00048985"/>
    </source>
</evidence>
<comment type="catalytic activity">
    <reaction evidence="11">
        <text>L-lysyl-[protein] + S-adenosyl-L-methionine = N(6)-methyl-L-lysyl-[protein] + S-adenosyl-L-homocysteine + H(+)</text>
        <dbReference type="Rhea" id="RHEA:51736"/>
        <dbReference type="Rhea" id="RHEA-COMP:9752"/>
        <dbReference type="Rhea" id="RHEA-COMP:13053"/>
        <dbReference type="ChEBI" id="CHEBI:15378"/>
        <dbReference type="ChEBI" id="CHEBI:29969"/>
        <dbReference type="ChEBI" id="CHEBI:57856"/>
        <dbReference type="ChEBI" id="CHEBI:59789"/>
        <dbReference type="ChEBI" id="CHEBI:61929"/>
    </reaction>
</comment>
<feature type="domain" description="MYND-type" evidence="17">
    <location>
        <begin position="244"/>
        <end position="283"/>
    </location>
</feature>
<dbReference type="InterPro" id="IPR011990">
    <property type="entry name" value="TPR-like_helical_dom_sf"/>
</dbReference>
<dbReference type="Gene3D" id="6.10.140.2220">
    <property type="match status" value="1"/>
</dbReference>
<dbReference type="CDD" id="cd10536">
    <property type="entry name" value="SET_SMYD4"/>
    <property type="match status" value="1"/>
</dbReference>
<keyword evidence="4" id="KW-0489">Methyltransferase</keyword>
<dbReference type="SUPFAM" id="SSF144232">
    <property type="entry name" value="HIT/MYND zinc finger-like"/>
    <property type="match status" value="1"/>
</dbReference>
<keyword evidence="3" id="KW-0963">Cytoplasm</keyword>
<evidence type="ECO:0000256" key="5">
    <source>
        <dbReference type="ARBA" id="ARBA00022679"/>
    </source>
</evidence>
<evidence type="ECO:0000256" key="13">
    <source>
        <dbReference type="ARBA" id="ARBA00093635"/>
    </source>
</evidence>
<evidence type="ECO:0000256" key="3">
    <source>
        <dbReference type="ARBA" id="ARBA00022490"/>
    </source>
</evidence>
<keyword evidence="5" id="KW-0808">Transferase</keyword>
<evidence type="ECO:0000256" key="7">
    <source>
        <dbReference type="ARBA" id="ARBA00022723"/>
    </source>
</evidence>
<dbReference type="PROSITE" id="PS50280">
    <property type="entry name" value="SET"/>
    <property type="match status" value="1"/>
</dbReference>
<evidence type="ECO:0000256" key="12">
    <source>
        <dbReference type="ARBA" id="ARBA00093423"/>
    </source>
</evidence>
<evidence type="ECO:0000256" key="8">
    <source>
        <dbReference type="ARBA" id="ARBA00022771"/>
    </source>
</evidence>
<evidence type="ECO:0000256" key="2">
    <source>
        <dbReference type="ARBA" id="ARBA00004496"/>
    </source>
</evidence>
<proteinExistence type="predicted"/>
<dbReference type="PROSITE" id="PS01360">
    <property type="entry name" value="ZF_MYND_1"/>
    <property type="match status" value="1"/>
</dbReference>
<evidence type="ECO:0000259" key="17">
    <source>
        <dbReference type="PROSITE" id="PS50865"/>
    </source>
</evidence>
<dbReference type="InterPro" id="IPR046341">
    <property type="entry name" value="SET_dom_sf"/>
</dbReference>
<protein>
    <recommendedName>
        <fullName evidence="13">Protein-lysine N-methyltransferase SMYD4</fullName>
    </recommendedName>
    <alternativeName>
        <fullName evidence="14">SET and MYND domain-containing protein 4</fullName>
    </alternativeName>
</protein>
<dbReference type="PANTHER" id="PTHR46165">
    <property type="entry name" value="SET AND MYND DOMAIN-CONTAINING PROTEIN 4"/>
    <property type="match status" value="1"/>
</dbReference>
<evidence type="ECO:0000256" key="4">
    <source>
        <dbReference type="ARBA" id="ARBA00022603"/>
    </source>
</evidence>
<evidence type="ECO:0000313" key="18">
    <source>
        <dbReference type="Proteomes" id="UP000695000"/>
    </source>
</evidence>
<dbReference type="Gene3D" id="2.170.270.10">
    <property type="entry name" value="SET domain"/>
    <property type="match status" value="1"/>
</dbReference>
<dbReference type="InterPro" id="IPR052097">
    <property type="entry name" value="SET-MYND_domain_protein"/>
</dbReference>
<dbReference type="PANTHER" id="PTHR46165:SF2">
    <property type="entry name" value="SET AND MYND DOMAIN-CONTAINING PROTEIN 4"/>
    <property type="match status" value="1"/>
</dbReference>
<evidence type="ECO:0000256" key="10">
    <source>
        <dbReference type="ARBA" id="ARBA00023242"/>
    </source>
</evidence>
<keyword evidence="7" id="KW-0479">Metal-binding</keyword>
<evidence type="ECO:0000256" key="15">
    <source>
        <dbReference type="PROSITE-ProRule" id="PRU00134"/>
    </source>
</evidence>
<evidence type="ECO:0000256" key="1">
    <source>
        <dbReference type="ARBA" id="ARBA00004123"/>
    </source>
</evidence>
<accession>A0ABM1NDC6</accession>
<keyword evidence="10" id="KW-0539">Nucleus</keyword>
<dbReference type="RefSeq" id="XP_017784826.1">
    <property type="nucleotide sequence ID" value="XM_017929337.1"/>
</dbReference>
<dbReference type="SUPFAM" id="SSF48452">
    <property type="entry name" value="TPR-like"/>
    <property type="match status" value="1"/>
</dbReference>
<evidence type="ECO:0000256" key="9">
    <source>
        <dbReference type="ARBA" id="ARBA00022833"/>
    </source>
</evidence>
<dbReference type="Pfam" id="PF00856">
    <property type="entry name" value="SET"/>
    <property type="match status" value="1"/>
</dbReference>
<keyword evidence="9" id="KW-0862">Zinc</keyword>
<evidence type="ECO:0000256" key="14">
    <source>
        <dbReference type="ARBA" id="ARBA00093680"/>
    </source>
</evidence>
<keyword evidence="6" id="KW-0949">S-adenosyl-L-methionine</keyword>
<dbReference type="InterPro" id="IPR002893">
    <property type="entry name" value="Znf_MYND"/>
</dbReference>
<comment type="function">
    <text evidence="12">Protein-lysine N-methyltransferase. Monomethylates PRMT5, modulating its transcriptional activity. May also act as a histone methyltransferase. Plays a critical role in cardiac development. Acts as a key epigenetic regulator of gene expression during cardiac development via its dual activities as a methyltransferase and negative regulator of HDAC1.</text>
</comment>
<evidence type="ECO:0000259" key="16">
    <source>
        <dbReference type="PROSITE" id="PS50280"/>
    </source>
</evidence>